<evidence type="ECO:0000256" key="1">
    <source>
        <dbReference type="ARBA" id="ARBA00004479"/>
    </source>
</evidence>
<evidence type="ECO:0000256" key="2">
    <source>
        <dbReference type="ARBA" id="ARBA00022692"/>
    </source>
</evidence>
<dbReference type="InterPro" id="IPR013783">
    <property type="entry name" value="Ig-like_fold"/>
</dbReference>
<gene>
    <name evidence="9" type="ORF">PHYPO_G00238800</name>
</gene>
<feature type="domain" description="Ig-like" evidence="8">
    <location>
        <begin position="158"/>
        <end position="240"/>
    </location>
</feature>
<dbReference type="Proteomes" id="UP000327468">
    <property type="component" value="Chromosome 8"/>
</dbReference>
<dbReference type="Gene3D" id="3.10.320.10">
    <property type="entry name" value="Class II Histocompatibility Antigen, M Beta Chain, Chain B, domain 1"/>
    <property type="match status" value="1"/>
</dbReference>
<name>A0A5N5NN44_PANHP</name>
<keyword evidence="4" id="KW-1015">Disulfide bond</keyword>
<dbReference type="InterPro" id="IPR011162">
    <property type="entry name" value="MHC_I/II-like_Ag-recog"/>
</dbReference>
<keyword evidence="3 7" id="KW-1133">Transmembrane helix</keyword>
<dbReference type="Gene3D" id="2.60.40.10">
    <property type="entry name" value="Immunoglobulins"/>
    <property type="match status" value="1"/>
</dbReference>
<organism evidence="9 10">
    <name type="scientific">Pangasianodon hypophthalmus</name>
    <name type="common">Striped catfish</name>
    <name type="synonym">Helicophagus hypophthalmus</name>
    <dbReference type="NCBI Taxonomy" id="310915"/>
    <lineage>
        <taxon>Eukaryota</taxon>
        <taxon>Metazoa</taxon>
        <taxon>Chordata</taxon>
        <taxon>Craniata</taxon>
        <taxon>Vertebrata</taxon>
        <taxon>Euteleostomi</taxon>
        <taxon>Actinopterygii</taxon>
        <taxon>Neopterygii</taxon>
        <taxon>Teleostei</taxon>
        <taxon>Ostariophysi</taxon>
        <taxon>Siluriformes</taxon>
        <taxon>Pangasiidae</taxon>
        <taxon>Pangasianodon</taxon>
    </lineage>
</organism>
<dbReference type="InterPro" id="IPR014745">
    <property type="entry name" value="MHC_II_a/b_N"/>
</dbReference>
<evidence type="ECO:0000259" key="8">
    <source>
        <dbReference type="PROSITE" id="PS50835"/>
    </source>
</evidence>
<dbReference type="EMBL" id="VFJC01000009">
    <property type="protein sequence ID" value="KAB5567961.1"/>
    <property type="molecule type" value="Genomic_DNA"/>
</dbReference>
<dbReference type="GO" id="GO:0019882">
    <property type="term" value="P:antigen processing and presentation"/>
    <property type="evidence" value="ECO:0007669"/>
    <property type="project" value="InterPro"/>
</dbReference>
<dbReference type="InterPro" id="IPR003597">
    <property type="entry name" value="Ig_C1-set"/>
</dbReference>
<protein>
    <recommendedName>
        <fullName evidence="8">Ig-like domain-containing protein</fullName>
    </recommendedName>
</protein>
<dbReference type="GO" id="GO:0042613">
    <property type="term" value="C:MHC class II protein complex"/>
    <property type="evidence" value="ECO:0007669"/>
    <property type="project" value="InterPro"/>
</dbReference>
<comment type="caution">
    <text evidence="9">The sequence shown here is derived from an EMBL/GenBank/DDBJ whole genome shotgun (WGS) entry which is preliminary data.</text>
</comment>
<dbReference type="AlphaFoldDB" id="A0A5N5NN44"/>
<dbReference type="InterPro" id="IPR050160">
    <property type="entry name" value="MHC/Immunoglobulin"/>
</dbReference>
<dbReference type="PANTHER" id="PTHR19944">
    <property type="entry name" value="MHC CLASS II-RELATED"/>
    <property type="match status" value="1"/>
</dbReference>
<evidence type="ECO:0000256" key="7">
    <source>
        <dbReference type="SAM" id="Phobius"/>
    </source>
</evidence>
<dbReference type="SUPFAM" id="SSF54452">
    <property type="entry name" value="MHC antigen-recognition domain"/>
    <property type="match status" value="1"/>
</dbReference>
<dbReference type="Pfam" id="PF07654">
    <property type="entry name" value="C1-set"/>
    <property type="match status" value="1"/>
</dbReference>
<reference evidence="9 10" key="1">
    <citation type="submission" date="2019-06" db="EMBL/GenBank/DDBJ databases">
        <title>A chromosome-scale genome assembly of the striped catfish, Pangasianodon hypophthalmus.</title>
        <authorList>
            <person name="Wen M."/>
            <person name="Zahm M."/>
            <person name="Roques C."/>
            <person name="Cabau C."/>
            <person name="Klopp C."/>
            <person name="Donnadieu C."/>
            <person name="Jouanno E."/>
            <person name="Avarre J.-C."/>
            <person name="Campet M."/>
            <person name="Ha T.T.T."/>
            <person name="Dugue R."/>
            <person name="Lampietro C."/>
            <person name="Louis A."/>
            <person name="Herpin A."/>
            <person name="Echchiki A."/>
            <person name="Berthelot C."/>
            <person name="Parey E."/>
            <person name="Roest-Crollius H."/>
            <person name="Braasch I."/>
            <person name="Postlethwait J."/>
            <person name="Bobe J."/>
            <person name="Montfort J."/>
            <person name="Bouchez O."/>
            <person name="Begum T."/>
            <person name="Schartl M."/>
            <person name="Guiguen Y."/>
        </authorList>
    </citation>
    <scope>NUCLEOTIDE SEQUENCE [LARGE SCALE GENOMIC DNA]</scope>
    <source>
        <strain evidence="9 10">Indonesia</strain>
        <tissue evidence="9">Blood</tissue>
    </source>
</reference>
<evidence type="ECO:0000313" key="10">
    <source>
        <dbReference type="Proteomes" id="UP000327468"/>
    </source>
</evidence>
<keyword evidence="7" id="KW-0472">Membrane</keyword>
<proteinExistence type="predicted"/>
<dbReference type="PANTHER" id="PTHR19944:SF99">
    <property type="entry name" value="HLA CLASS II HISTOCOMPATIBILITY ANTIGEN, DRB1 BETA CHAIN"/>
    <property type="match status" value="1"/>
</dbReference>
<keyword evidence="10" id="KW-1185">Reference proteome</keyword>
<evidence type="ECO:0000256" key="5">
    <source>
        <dbReference type="ARBA" id="ARBA00023180"/>
    </source>
</evidence>
<feature type="region of interest" description="Disordered" evidence="6">
    <location>
        <begin position="295"/>
        <end position="320"/>
    </location>
</feature>
<dbReference type="SMART" id="SM00921">
    <property type="entry name" value="MHC_II_beta"/>
    <property type="match status" value="1"/>
</dbReference>
<dbReference type="InterPro" id="IPR036179">
    <property type="entry name" value="Ig-like_dom_sf"/>
</dbReference>
<dbReference type="InterPro" id="IPR007110">
    <property type="entry name" value="Ig-like_dom"/>
</dbReference>
<evidence type="ECO:0000256" key="3">
    <source>
        <dbReference type="ARBA" id="ARBA00022989"/>
    </source>
</evidence>
<comment type="subcellular location">
    <subcellularLocation>
        <location evidence="1">Membrane</location>
        <topology evidence="1">Single-pass type I membrane protein</topology>
    </subcellularLocation>
</comment>
<dbReference type="PROSITE" id="PS50835">
    <property type="entry name" value="IG_LIKE"/>
    <property type="match status" value="1"/>
</dbReference>
<dbReference type="InterPro" id="IPR000353">
    <property type="entry name" value="MHC_II_b_N"/>
</dbReference>
<evidence type="ECO:0000256" key="4">
    <source>
        <dbReference type="ARBA" id="ARBA00023157"/>
    </source>
</evidence>
<sequence>MTVPRTLSWPSCVEMKMEVQAQELDDVVVSLMGVAVCCELQDWSQQQEADVDLHPVVWFYLHLKKVSVNGYYGQRYYQCRFSQDLNTVEFIHSWYFNKIEHLRYNSTIDKYTGYTDSGVMEAESLNKDPSNSLSFFVGQICINYKDKYFTKFLKTVKPEVTVRSLRSESDVKQAMLMCAAYDYFPSGIKVSWLRDGKVVSEGVSSTDELSDGDWYYQIHTYLEYVPRPGENISCMVEHESLTRPHIHTWDPPLPVAERNKLIIGIFLLVLGIVLAVAGFLYYMLRAKECPAEQTSQSIHLERTVSETSSESSNSSEIVIK</sequence>
<evidence type="ECO:0000313" key="9">
    <source>
        <dbReference type="EMBL" id="KAB5567961.1"/>
    </source>
</evidence>
<feature type="compositionally biased region" description="Low complexity" evidence="6">
    <location>
        <begin position="305"/>
        <end position="320"/>
    </location>
</feature>
<dbReference type="SMART" id="SM00407">
    <property type="entry name" value="IGc1"/>
    <property type="match status" value="1"/>
</dbReference>
<dbReference type="GO" id="GO:0006955">
    <property type="term" value="P:immune response"/>
    <property type="evidence" value="ECO:0007669"/>
    <property type="project" value="InterPro"/>
</dbReference>
<accession>A0A5N5NN44</accession>
<keyword evidence="5" id="KW-0325">Glycoprotein</keyword>
<dbReference type="SUPFAM" id="SSF48726">
    <property type="entry name" value="Immunoglobulin"/>
    <property type="match status" value="1"/>
</dbReference>
<keyword evidence="2 7" id="KW-0812">Transmembrane</keyword>
<feature type="transmembrane region" description="Helical" evidence="7">
    <location>
        <begin position="261"/>
        <end position="284"/>
    </location>
</feature>
<evidence type="ECO:0000256" key="6">
    <source>
        <dbReference type="SAM" id="MobiDB-lite"/>
    </source>
</evidence>